<accession>A0A8B8PHU1</accession>
<name>A0A8B8PHU1_9MYRT</name>
<keyword evidence="1" id="KW-0732">Signal</keyword>
<dbReference type="InterPro" id="IPR036312">
    <property type="entry name" value="Bifun_inhib/LTP/seed_sf"/>
</dbReference>
<dbReference type="PANTHER" id="PTHR33286">
    <property type="entry name" value="BIFUNCTIONAL INHIBITOR/LIPID-TRANSFER PROTEIN/SEED STORAGE 2S ALBUMIN SUPERFAMILY PROTEIN"/>
    <property type="match status" value="1"/>
</dbReference>
<dbReference type="GeneID" id="115743172"/>
<dbReference type="Proteomes" id="UP000827889">
    <property type="component" value="Chromosome 3"/>
</dbReference>
<evidence type="ECO:0000259" key="2">
    <source>
        <dbReference type="Pfam" id="PF14368"/>
    </source>
</evidence>
<organism evidence="3 4">
    <name type="scientific">Rhodamnia argentea</name>
    <dbReference type="NCBI Taxonomy" id="178133"/>
    <lineage>
        <taxon>Eukaryota</taxon>
        <taxon>Viridiplantae</taxon>
        <taxon>Streptophyta</taxon>
        <taxon>Embryophyta</taxon>
        <taxon>Tracheophyta</taxon>
        <taxon>Spermatophyta</taxon>
        <taxon>Magnoliopsida</taxon>
        <taxon>eudicotyledons</taxon>
        <taxon>Gunneridae</taxon>
        <taxon>Pentapetalae</taxon>
        <taxon>rosids</taxon>
        <taxon>malvids</taxon>
        <taxon>Myrtales</taxon>
        <taxon>Myrtaceae</taxon>
        <taxon>Myrtoideae</taxon>
        <taxon>Myrteae</taxon>
        <taxon>Australasian group</taxon>
        <taxon>Rhodamnia</taxon>
    </lineage>
</organism>
<feature type="signal peptide" evidence="1">
    <location>
        <begin position="1"/>
        <end position="28"/>
    </location>
</feature>
<evidence type="ECO:0000256" key="1">
    <source>
        <dbReference type="SAM" id="SignalP"/>
    </source>
</evidence>
<evidence type="ECO:0000313" key="3">
    <source>
        <dbReference type="Proteomes" id="UP000827889"/>
    </source>
</evidence>
<dbReference type="Pfam" id="PF14368">
    <property type="entry name" value="LTP_2"/>
    <property type="match status" value="1"/>
</dbReference>
<dbReference type="InterPro" id="IPR016140">
    <property type="entry name" value="Bifunc_inhib/LTP/seed_store"/>
</dbReference>
<sequence length="112" mass="11742">MKGTGNVTNVSWVLAFLLWLVSINGAWGQGVSPSQCQDEIRKGISTCMAVAMGQPPSAACCALVRVAHAECVCPLVTPEVAAMIDVNRAKKLAEGCGRKIPPNFKCGSITIP</sequence>
<protein>
    <submittedName>
        <fullName evidence="4">Uncharacterized protein LOC115743172</fullName>
    </submittedName>
</protein>
<feature type="domain" description="Bifunctional inhibitor/plant lipid transfer protein/seed storage helical" evidence="2">
    <location>
        <begin position="22"/>
        <end position="106"/>
    </location>
</feature>
<gene>
    <name evidence="4" type="primary">LOC115743172</name>
</gene>
<dbReference type="RefSeq" id="XP_030533703.1">
    <property type="nucleotide sequence ID" value="XM_030677843.2"/>
</dbReference>
<proteinExistence type="predicted"/>
<evidence type="ECO:0000313" key="4">
    <source>
        <dbReference type="RefSeq" id="XP_030533703.1"/>
    </source>
</evidence>
<dbReference type="PANTHER" id="PTHR33286:SF32">
    <property type="entry name" value="BIFUNCTIONAL INHIBITOR_PLANT LIPID TRANSFER PROTEIN_SEED STORAGE HELICAL DOMAIN-CONTAINING PROTEIN"/>
    <property type="match status" value="1"/>
</dbReference>
<feature type="chain" id="PRO_5034596942" evidence="1">
    <location>
        <begin position="29"/>
        <end position="112"/>
    </location>
</feature>
<keyword evidence="3" id="KW-1185">Reference proteome</keyword>
<reference evidence="4" key="1">
    <citation type="submission" date="2025-08" db="UniProtKB">
        <authorList>
            <consortium name="RefSeq"/>
        </authorList>
    </citation>
    <scope>IDENTIFICATION</scope>
    <source>
        <tissue evidence="4">Leaf</tissue>
    </source>
</reference>
<dbReference type="KEGG" id="rarg:115743172"/>
<dbReference type="AlphaFoldDB" id="A0A8B8PHU1"/>
<dbReference type="SUPFAM" id="SSF47699">
    <property type="entry name" value="Bifunctional inhibitor/lipid-transfer protein/seed storage 2S albumin"/>
    <property type="match status" value="1"/>
</dbReference>
<dbReference type="Gene3D" id="1.10.110.10">
    <property type="entry name" value="Plant lipid-transfer and hydrophobic proteins"/>
    <property type="match status" value="1"/>
</dbReference>
<dbReference type="OrthoDB" id="1885440at2759"/>